<dbReference type="Proteomes" id="UP001138921">
    <property type="component" value="Unassembled WGS sequence"/>
</dbReference>
<feature type="transmembrane region" description="Helical" evidence="1">
    <location>
        <begin position="32"/>
        <end position="53"/>
    </location>
</feature>
<feature type="transmembrane region" description="Helical" evidence="1">
    <location>
        <begin position="7"/>
        <end position="26"/>
    </location>
</feature>
<sequence>MIRIVHRWTSLLFSLIVASIFAGMALTTLPEWYYYLPLPPLFVLIPTGIYMFFAPYFSGGQDALPAAKGRA</sequence>
<protein>
    <submittedName>
        <fullName evidence="2">Uncharacterized protein</fullName>
    </submittedName>
</protein>
<comment type="caution">
    <text evidence="2">The sequence shown here is derived from an EMBL/GenBank/DDBJ whole genome shotgun (WGS) entry which is preliminary data.</text>
</comment>
<keyword evidence="1" id="KW-1133">Transmembrane helix</keyword>
<evidence type="ECO:0000256" key="1">
    <source>
        <dbReference type="SAM" id="Phobius"/>
    </source>
</evidence>
<evidence type="ECO:0000313" key="3">
    <source>
        <dbReference type="Proteomes" id="UP001138921"/>
    </source>
</evidence>
<organism evidence="2 3">
    <name type="scientific">Aminobacter anthyllidis</name>
    <dbReference type="NCBI Taxonomy" id="1035067"/>
    <lineage>
        <taxon>Bacteria</taxon>
        <taxon>Pseudomonadati</taxon>
        <taxon>Pseudomonadota</taxon>
        <taxon>Alphaproteobacteria</taxon>
        <taxon>Hyphomicrobiales</taxon>
        <taxon>Phyllobacteriaceae</taxon>
        <taxon>Aminobacter</taxon>
    </lineage>
</organism>
<dbReference type="AlphaFoldDB" id="A0A9X1ACV5"/>
<name>A0A9X1ACV5_9HYPH</name>
<gene>
    <name evidence="2" type="ORF">J1C56_18415</name>
</gene>
<keyword evidence="1" id="KW-0472">Membrane</keyword>
<evidence type="ECO:0000313" key="2">
    <source>
        <dbReference type="EMBL" id="MBT1157570.1"/>
    </source>
</evidence>
<keyword evidence="3" id="KW-1185">Reference proteome</keyword>
<proteinExistence type="predicted"/>
<keyword evidence="1" id="KW-0812">Transmembrane</keyword>
<accession>A0A9X1ACV5</accession>
<dbReference type="EMBL" id="JAFLWW010000005">
    <property type="protein sequence ID" value="MBT1157570.1"/>
    <property type="molecule type" value="Genomic_DNA"/>
</dbReference>
<reference evidence="2" key="1">
    <citation type="journal article" date="2021" name="Microorganisms">
        <title>Phylogenomic Reconstruction and Metabolic Potential of the Genus Aminobacter.</title>
        <authorList>
            <person name="Artuso I."/>
            <person name="Turrini P."/>
            <person name="Pirolo M."/>
            <person name="Lugli G.A."/>
            <person name="Ventura M."/>
            <person name="Visca P."/>
        </authorList>
    </citation>
    <scope>NUCLEOTIDE SEQUENCE</scope>
    <source>
        <strain evidence="2">LMG 26462</strain>
    </source>
</reference>
<reference evidence="2" key="2">
    <citation type="submission" date="2021-03" db="EMBL/GenBank/DDBJ databases">
        <authorList>
            <person name="Artuso I."/>
            <person name="Turrini P."/>
            <person name="Pirolo M."/>
            <person name="Lugli G.A."/>
            <person name="Ventura M."/>
            <person name="Visca P."/>
        </authorList>
    </citation>
    <scope>NUCLEOTIDE SEQUENCE</scope>
    <source>
        <strain evidence="2">LMG 26462</strain>
    </source>
</reference>